<evidence type="ECO:0000313" key="2">
    <source>
        <dbReference type="EMBL" id="WIW70615.1"/>
    </source>
</evidence>
<dbReference type="InterPro" id="IPR018774">
    <property type="entry name" value="Phage_Mu_GpT"/>
</dbReference>
<dbReference type="AlphaFoldDB" id="A0A9Y2AFD7"/>
<keyword evidence="3" id="KW-1185">Reference proteome</keyword>
<evidence type="ECO:0000259" key="1">
    <source>
        <dbReference type="Pfam" id="PF10124"/>
    </source>
</evidence>
<protein>
    <submittedName>
        <fullName evidence="2">Mu-like prophage major head subunit gpT family protein</fullName>
    </submittedName>
</protein>
<name>A0A9Y2AFD7_9FIRM</name>
<dbReference type="RefSeq" id="WP_309320454.1">
    <property type="nucleotide sequence ID" value="NZ_CP120678.1"/>
</dbReference>
<feature type="domain" description="Bacteriophage Mu GpT" evidence="1">
    <location>
        <begin position="235"/>
        <end position="300"/>
    </location>
</feature>
<accession>A0A9Y2AFD7</accession>
<feature type="domain" description="Bacteriophage Mu GpT" evidence="1">
    <location>
        <begin position="153"/>
        <end position="231"/>
    </location>
</feature>
<organism evidence="2 3">
    <name type="scientific">Selenobaculum gibii</name>
    <dbReference type="NCBI Taxonomy" id="3054208"/>
    <lineage>
        <taxon>Bacteria</taxon>
        <taxon>Bacillati</taxon>
        <taxon>Bacillota</taxon>
        <taxon>Negativicutes</taxon>
        <taxon>Selenomonadales</taxon>
        <taxon>Selenomonadaceae</taxon>
        <taxon>Selenobaculum</taxon>
    </lineage>
</organism>
<evidence type="ECO:0000313" key="3">
    <source>
        <dbReference type="Proteomes" id="UP001243623"/>
    </source>
</evidence>
<proteinExistence type="predicted"/>
<feature type="domain" description="Bacteriophage Mu GpT" evidence="1">
    <location>
        <begin position="9"/>
        <end position="144"/>
    </location>
</feature>
<dbReference type="EMBL" id="CP120678">
    <property type="protein sequence ID" value="WIW70615.1"/>
    <property type="molecule type" value="Genomic_DNA"/>
</dbReference>
<sequence length="304" mass="34044">MLVSSNALAGIYTSFRVLFNKAFQGSQPKWQQIAMSVPSSAKEETYAWLGSFPRMREWVGDRTINKLLAHGYTVKNKDFEATVSISRNDIEDDTYGIYAPMIEEMGRSAAILPDDIIFTLLQKGFMEKCYDGKPYFDSNHSDDGRLKQSNLGTQKLSFESYAAARMKMMSLTDGAKKPLGIVPNLLVIPPQLEEKGRKILKASNFVDKVGENDVLVENIYKDSAELLVVPELASSPTAWFLLDTSRAIKPLVYQERKKPEFITINDPHSENVFMRKEYMYGVDARGNGGYGLWQLAFGSTGASA</sequence>
<reference evidence="2" key="1">
    <citation type="submission" date="2023-03" db="EMBL/GenBank/DDBJ databases">
        <title>Selenobaculum gbiensis gen. nov. sp. nov., a new bacterium isolated from the gut microbiota of IBD patient.</title>
        <authorList>
            <person name="Yeo S."/>
            <person name="Park H."/>
            <person name="Huh C.S."/>
        </authorList>
    </citation>
    <scope>NUCLEOTIDE SEQUENCE</scope>
    <source>
        <strain evidence="2">ICN-92133</strain>
    </source>
</reference>
<dbReference type="Pfam" id="PF10124">
    <property type="entry name" value="Mu-like_gpT"/>
    <property type="match status" value="3"/>
</dbReference>
<gene>
    <name evidence="2" type="ORF">P3F81_12125</name>
</gene>
<dbReference type="Proteomes" id="UP001243623">
    <property type="component" value="Chromosome"/>
</dbReference>
<dbReference type="KEGG" id="sgbi:P3F81_12125"/>